<evidence type="ECO:0000313" key="3">
    <source>
        <dbReference type="Proteomes" id="UP000198634"/>
    </source>
</evidence>
<dbReference type="InterPro" id="IPR036374">
    <property type="entry name" value="OxRdtase_Mopterin-bd_sf"/>
</dbReference>
<sequence>MHGPTSIKHLEETTNVREQFFRPMASCLLTAALCLSSTFATADNLPLPQGEILLTISGAVEHTNNGETTVFDIEMLQQLGAMEFTTNTIWTEGPQKFTGVPLKALVAYVDAQGATLRATAINDYAVDIPVDSLADDGPIVAYFLNDVPMSVREKGPLWVVYPYDSNDDYRNEVIYSRSVWQLDRIVIKD</sequence>
<keyword evidence="3" id="KW-1185">Reference proteome</keyword>
<dbReference type="STRING" id="657014.SAMN04488092_1058"/>
<gene>
    <name evidence="2" type="ORF">SAMN04488092_1058</name>
</gene>
<evidence type="ECO:0000313" key="2">
    <source>
        <dbReference type="EMBL" id="SEQ23659.1"/>
    </source>
</evidence>
<organism evidence="2 3">
    <name type="scientific">Thalassovita taeanensis</name>
    <dbReference type="NCBI Taxonomy" id="657014"/>
    <lineage>
        <taxon>Bacteria</taxon>
        <taxon>Pseudomonadati</taxon>
        <taxon>Pseudomonadota</taxon>
        <taxon>Alphaproteobacteria</taxon>
        <taxon>Rhodobacterales</taxon>
        <taxon>Roseobacteraceae</taxon>
        <taxon>Thalassovita</taxon>
    </lineage>
</organism>
<proteinExistence type="predicted"/>
<dbReference type="SUPFAM" id="SSF56524">
    <property type="entry name" value="Oxidoreductase molybdopterin-binding domain"/>
    <property type="match status" value="1"/>
</dbReference>
<evidence type="ECO:0000256" key="1">
    <source>
        <dbReference type="SAM" id="SignalP"/>
    </source>
</evidence>
<dbReference type="Proteomes" id="UP000198634">
    <property type="component" value="Unassembled WGS sequence"/>
</dbReference>
<dbReference type="Gene3D" id="3.90.420.10">
    <property type="entry name" value="Oxidoreductase, molybdopterin-binding domain"/>
    <property type="match status" value="1"/>
</dbReference>
<name>A0A1H9EDD0_9RHOB</name>
<reference evidence="2 3" key="1">
    <citation type="submission" date="2016-10" db="EMBL/GenBank/DDBJ databases">
        <authorList>
            <person name="de Groot N.N."/>
        </authorList>
    </citation>
    <scope>NUCLEOTIDE SEQUENCE [LARGE SCALE GENOMIC DNA]</scope>
    <source>
        <strain evidence="2 3">DSM 22007</strain>
    </source>
</reference>
<keyword evidence="1" id="KW-0732">Signal</keyword>
<evidence type="ECO:0008006" key="4">
    <source>
        <dbReference type="Google" id="ProtNLM"/>
    </source>
</evidence>
<accession>A0A1H9EDD0</accession>
<feature type="signal peptide" evidence="1">
    <location>
        <begin position="1"/>
        <end position="42"/>
    </location>
</feature>
<feature type="chain" id="PRO_5009300898" description="Oxidoreductase molybdopterin binding domain protein" evidence="1">
    <location>
        <begin position="43"/>
        <end position="189"/>
    </location>
</feature>
<dbReference type="EMBL" id="FOEP01000005">
    <property type="protein sequence ID" value="SEQ23659.1"/>
    <property type="molecule type" value="Genomic_DNA"/>
</dbReference>
<dbReference type="AlphaFoldDB" id="A0A1H9EDD0"/>
<protein>
    <recommendedName>
        <fullName evidence="4">Oxidoreductase molybdopterin binding domain protein</fullName>
    </recommendedName>
</protein>